<evidence type="ECO:0000313" key="3">
    <source>
        <dbReference type="Proteomes" id="UP001291623"/>
    </source>
</evidence>
<sequence>MYQQCIGPDLLSLGLDFGPRKSRNIRLLFLLHIQRDEEKGRRSKMIYRKWSLLTGPAAMVGAIVGTIAIANLLFVENSHFIYSFAYEGFGIEFYFNVRSRYVAALGGGNGLGLTESLLEMTQSKFLGLTCLYRFLDLRFWSFNEVNVMVYDDGGFYLDDWGRNWRLEFLVKKGVKVVFGSFG</sequence>
<comment type="caution">
    <text evidence="2">The sequence shown here is derived from an EMBL/GenBank/DDBJ whole genome shotgun (WGS) entry which is preliminary data.</text>
</comment>
<keyword evidence="3" id="KW-1185">Reference proteome</keyword>
<gene>
    <name evidence="2" type="ORF">RND71_035138</name>
</gene>
<protein>
    <submittedName>
        <fullName evidence="2">Uncharacterized protein</fullName>
    </submittedName>
</protein>
<organism evidence="2 3">
    <name type="scientific">Anisodus tanguticus</name>
    <dbReference type="NCBI Taxonomy" id="243964"/>
    <lineage>
        <taxon>Eukaryota</taxon>
        <taxon>Viridiplantae</taxon>
        <taxon>Streptophyta</taxon>
        <taxon>Embryophyta</taxon>
        <taxon>Tracheophyta</taxon>
        <taxon>Spermatophyta</taxon>
        <taxon>Magnoliopsida</taxon>
        <taxon>eudicotyledons</taxon>
        <taxon>Gunneridae</taxon>
        <taxon>Pentapetalae</taxon>
        <taxon>asterids</taxon>
        <taxon>lamiids</taxon>
        <taxon>Solanales</taxon>
        <taxon>Solanaceae</taxon>
        <taxon>Solanoideae</taxon>
        <taxon>Hyoscyameae</taxon>
        <taxon>Anisodus</taxon>
    </lineage>
</organism>
<evidence type="ECO:0000256" key="1">
    <source>
        <dbReference type="SAM" id="Phobius"/>
    </source>
</evidence>
<keyword evidence="1" id="KW-0472">Membrane</keyword>
<dbReference type="AlphaFoldDB" id="A0AAE1UVK4"/>
<proteinExistence type="predicted"/>
<dbReference type="Proteomes" id="UP001291623">
    <property type="component" value="Unassembled WGS sequence"/>
</dbReference>
<feature type="transmembrane region" description="Helical" evidence="1">
    <location>
        <begin position="50"/>
        <end position="74"/>
    </location>
</feature>
<reference evidence="2" key="1">
    <citation type="submission" date="2023-12" db="EMBL/GenBank/DDBJ databases">
        <title>Genome assembly of Anisodus tanguticus.</title>
        <authorList>
            <person name="Wang Y.-J."/>
        </authorList>
    </citation>
    <scope>NUCLEOTIDE SEQUENCE</scope>
    <source>
        <strain evidence="2">KB-2021</strain>
        <tissue evidence="2">Leaf</tissue>
    </source>
</reference>
<keyword evidence="1" id="KW-0812">Transmembrane</keyword>
<accession>A0AAE1UVK4</accession>
<dbReference type="EMBL" id="JAVYJV010000019">
    <property type="protein sequence ID" value="KAK4344962.1"/>
    <property type="molecule type" value="Genomic_DNA"/>
</dbReference>
<evidence type="ECO:0000313" key="2">
    <source>
        <dbReference type="EMBL" id="KAK4344962.1"/>
    </source>
</evidence>
<keyword evidence="1" id="KW-1133">Transmembrane helix</keyword>
<name>A0AAE1UVK4_9SOLA</name>